<name>A0A7S4E2M7_9STRA</name>
<accession>A0A7S4E2M7</accession>
<reference evidence="2" key="2">
    <citation type="submission" date="2021-11" db="EMBL/GenBank/DDBJ databases">
        <authorList>
            <consortium name="Genoscope - CEA"/>
            <person name="William W."/>
        </authorList>
    </citation>
    <scope>NUCLEOTIDE SEQUENCE</scope>
</reference>
<gene>
    <name evidence="1" type="ORF">PCAL00307_LOCUS1023</name>
    <name evidence="2" type="ORF">PECAL_5P19410</name>
</gene>
<dbReference type="AlphaFoldDB" id="A0A7S4E2M7"/>
<sequence>MLRRLATLLAVAAAELSREFTLPKAVDLSTAKNALVKGDMHRLLSYKSIKTSRESGRVHVNEFRHPIGGATVERCEVLRSGPNQFQMVVTAASREAPFGETFTTRVVVTLRRDANNCVVMGATSSVQWNSAKRPPRILERQIRSAAEKGSVNAYGALAKWLETGGAPVSRTRFRLLRRAVLGVAVGAGALLLRPKAAE</sequence>
<dbReference type="EMBL" id="CAKKNE010000005">
    <property type="protein sequence ID" value="CAH0377390.1"/>
    <property type="molecule type" value="Genomic_DNA"/>
</dbReference>
<keyword evidence="3" id="KW-1185">Reference proteome</keyword>
<evidence type="ECO:0000313" key="3">
    <source>
        <dbReference type="Proteomes" id="UP000789595"/>
    </source>
</evidence>
<dbReference type="EMBL" id="HBIW01001191">
    <property type="protein sequence ID" value="CAE0685589.1"/>
    <property type="molecule type" value="Transcribed_RNA"/>
</dbReference>
<organism evidence="1">
    <name type="scientific">Pelagomonas calceolata</name>
    <dbReference type="NCBI Taxonomy" id="35677"/>
    <lineage>
        <taxon>Eukaryota</taxon>
        <taxon>Sar</taxon>
        <taxon>Stramenopiles</taxon>
        <taxon>Ochrophyta</taxon>
        <taxon>Pelagophyceae</taxon>
        <taxon>Pelagomonadales</taxon>
        <taxon>Pelagomonadaceae</taxon>
        <taxon>Pelagomonas</taxon>
    </lineage>
</organism>
<protein>
    <submittedName>
        <fullName evidence="1">Uncharacterized protein</fullName>
    </submittedName>
</protein>
<evidence type="ECO:0000313" key="1">
    <source>
        <dbReference type="EMBL" id="CAE0685589.1"/>
    </source>
</evidence>
<evidence type="ECO:0000313" key="2">
    <source>
        <dbReference type="EMBL" id="CAH0377390.1"/>
    </source>
</evidence>
<dbReference type="OrthoDB" id="10590933at2759"/>
<reference evidence="1" key="1">
    <citation type="submission" date="2021-01" db="EMBL/GenBank/DDBJ databases">
        <authorList>
            <person name="Corre E."/>
            <person name="Pelletier E."/>
            <person name="Niang G."/>
            <person name="Scheremetjew M."/>
            <person name="Finn R."/>
            <person name="Kale V."/>
            <person name="Holt S."/>
            <person name="Cochrane G."/>
            <person name="Meng A."/>
            <person name="Brown T."/>
            <person name="Cohen L."/>
        </authorList>
    </citation>
    <scope>NUCLEOTIDE SEQUENCE</scope>
    <source>
        <strain evidence="1">CCMP1756</strain>
    </source>
</reference>
<proteinExistence type="predicted"/>
<dbReference type="Proteomes" id="UP000789595">
    <property type="component" value="Unassembled WGS sequence"/>
</dbReference>